<dbReference type="InterPro" id="IPR015399">
    <property type="entry name" value="DUF1977_DnaJ-like"/>
</dbReference>
<feature type="region of interest" description="Disordered" evidence="6">
    <location>
        <begin position="51"/>
        <end position="93"/>
    </location>
</feature>
<dbReference type="OrthoDB" id="442087at2759"/>
<dbReference type="PANTHER" id="PTHR43908">
    <property type="entry name" value="AT29763P-RELATED"/>
    <property type="match status" value="1"/>
</dbReference>
<evidence type="ECO:0000256" key="2">
    <source>
        <dbReference type="ARBA" id="ARBA00022692"/>
    </source>
</evidence>
<dbReference type="Gene3D" id="1.10.287.110">
    <property type="entry name" value="DnaJ domain"/>
    <property type="match status" value="1"/>
</dbReference>
<dbReference type="EMBL" id="VCGU01000001">
    <property type="protein sequence ID" value="TRY80811.1"/>
    <property type="molecule type" value="Genomic_DNA"/>
</dbReference>
<evidence type="ECO:0000256" key="5">
    <source>
        <dbReference type="ARBA" id="ARBA00023136"/>
    </source>
</evidence>
<evidence type="ECO:0000256" key="4">
    <source>
        <dbReference type="ARBA" id="ARBA00022989"/>
    </source>
</evidence>
<proteinExistence type="predicted"/>
<dbReference type="AlphaFoldDB" id="A0A553PT03"/>
<organism evidence="9 10">
    <name type="scientific">Tigriopus californicus</name>
    <name type="common">Marine copepod</name>
    <dbReference type="NCBI Taxonomy" id="6832"/>
    <lineage>
        <taxon>Eukaryota</taxon>
        <taxon>Metazoa</taxon>
        <taxon>Ecdysozoa</taxon>
        <taxon>Arthropoda</taxon>
        <taxon>Crustacea</taxon>
        <taxon>Multicrustacea</taxon>
        <taxon>Hexanauplia</taxon>
        <taxon>Copepoda</taxon>
        <taxon>Harpacticoida</taxon>
        <taxon>Harpacticidae</taxon>
        <taxon>Tigriopus</taxon>
    </lineage>
</organism>
<feature type="domain" description="J" evidence="8">
    <location>
        <begin position="110"/>
        <end position="174"/>
    </location>
</feature>
<keyword evidence="5 7" id="KW-0472">Membrane</keyword>
<keyword evidence="3" id="KW-0256">Endoplasmic reticulum</keyword>
<dbReference type="PROSITE" id="PS00636">
    <property type="entry name" value="DNAJ_1"/>
    <property type="match status" value="1"/>
</dbReference>
<dbReference type="SUPFAM" id="SSF46565">
    <property type="entry name" value="Chaperone J-domain"/>
    <property type="match status" value="1"/>
</dbReference>
<dbReference type="FunFam" id="1.10.287.110:FF:000137">
    <property type="entry name" value="DnaJ homolog subfamily B member 1"/>
    <property type="match status" value="1"/>
</dbReference>
<evidence type="ECO:0000256" key="3">
    <source>
        <dbReference type="ARBA" id="ARBA00022824"/>
    </source>
</evidence>
<keyword evidence="10" id="KW-1185">Reference proteome</keyword>
<feature type="transmembrane region" description="Helical" evidence="7">
    <location>
        <begin position="260"/>
        <end position="280"/>
    </location>
</feature>
<dbReference type="GO" id="GO:0005789">
    <property type="term" value="C:endoplasmic reticulum membrane"/>
    <property type="evidence" value="ECO:0007669"/>
    <property type="project" value="UniProtKB-SubCell"/>
</dbReference>
<protein>
    <recommendedName>
        <fullName evidence="8">J domain-containing protein</fullName>
    </recommendedName>
</protein>
<dbReference type="GO" id="GO:0030544">
    <property type="term" value="F:Hsp70 protein binding"/>
    <property type="evidence" value="ECO:0007669"/>
    <property type="project" value="TreeGrafter"/>
</dbReference>
<feature type="compositionally biased region" description="Basic and acidic residues" evidence="6">
    <location>
        <begin position="51"/>
        <end position="64"/>
    </location>
</feature>
<feature type="compositionally biased region" description="Low complexity" evidence="6">
    <location>
        <begin position="65"/>
        <end position="74"/>
    </location>
</feature>
<dbReference type="CDD" id="cd06257">
    <property type="entry name" value="DnaJ"/>
    <property type="match status" value="1"/>
</dbReference>
<comment type="caution">
    <text evidence="9">The sequence shown here is derived from an EMBL/GenBank/DDBJ whole genome shotgun (WGS) entry which is preliminary data.</text>
</comment>
<dbReference type="SMART" id="SM00271">
    <property type="entry name" value="DnaJ"/>
    <property type="match status" value="1"/>
</dbReference>
<comment type="subcellular location">
    <subcellularLocation>
        <location evidence="1">Endoplasmic reticulum membrane</location>
        <topology evidence="1">Single-pass membrane protein</topology>
    </subcellularLocation>
</comment>
<gene>
    <name evidence="9" type="ORF">TCAL_09273</name>
</gene>
<dbReference type="Pfam" id="PF00226">
    <property type="entry name" value="DnaJ"/>
    <property type="match status" value="1"/>
</dbReference>
<dbReference type="InterPro" id="IPR018253">
    <property type="entry name" value="DnaJ_domain_CS"/>
</dbReference>
<reference evidence="9 10" key="1">
    <citation type="journal article" date="2018" name="Nat. Ecol. Evol.">
        <title>Genomic signatures of mitonuclear coevolution across populations of Tigriopus californicus.</title>
        <authorList>
            <person name="Barreto F.S."/>
            <person name="Watson E.T."/>
            <person name="Lima T.G."/>
            <person name="Willett C.S."/>
            <person name="Edmands S."/>
            <person name="Li W."/>
            <person name="Burton R.S."/>
        </authorList>
    </citation>
    <scope>NUCLEOTIDE SEQUENCE [LARGE SCALE GENOMIC DNA]</scope>
    <source>
        <strain evidence="9 10">San Diego</strain>
    </source>
</reference>
<dbReference type="PROSITE" id="PS50076">
    <property type="entry name" value="DNAJ_2"/>
    <property type="match status" value="1"/>
</dbReference>
<accession>A0A553PT03</accession>
<dbReference type="InterPro" id="IPR051100">
    <property type="entry name" value="DnaJ_subfamily_B/C"/>
</dbReference>
<keyword evidence="4 7" id="KW-1133">Transmembrane helix</keyword>
<name>A0A553PT03_TIGCA</name>
<dbReference type="InterPro" id="IPR036869">
    <property type="entry name" value="J_dom_sf"/>
</dbReference>
<dbReference type="GO" id="GO:0071218">
    <property type="term" value="P:cellular response to misfolded protein"/>
    <property type="evidence" value="ECO:0007669"/>
    <property type="project" value="TreeGrafter"/>
</dbReference>
<evidence type="ECO:0000256" key="6">
    <source>
        <dbReference type="SAM" id="MobiDB-lite"/>
    </source>
</evidence>
<evidence type="ECO:0000313" key="9">
    <source>
        <dbReference type="EMBL" id="TRY80811.1"/>
    </source>
</evidence>
<evidence type="ECO:0000256" key="7">
    <source>
        <dbReference type="SAM" id="Phobius"/>
    </source>
</evidence>
<evidence type="ECO:0000313" key="10">
    <source>
        <dbReference type="Proteomes" id="UP000318571"/>
    </source>
</evidence>
<dbReference type="STRING" id="6832.A0A553PT03"/>
<dbReference type="OMA" id="DQWGEEG"/>
<evidence type="ECO:0000256" key="1">
    <source>
        <dbReference type="ARBA" id="ARBA00004389"/>
    </source>
</evidence>
<evidence type="ECO:0000259" key="8">
    <source>
        <dbReference type="PROSITE" id="PS50076"/>
    </source>
</evidence>
<dbReference type="PANTHER" id="PTHR43908:SF3">
    <property type="entry name" value="AT29763P-RELATED"/>
    <property type="match status" value="1"/>
</dbReference>
<dbReference type="InterPro" id="IPR001623">
    <property type="entry name" value="DnaJ_domain"/>
</dbReference>
<keyword evidence="2 7" id="KW-0812">Transmembrane</keyword>
<dbReference type="Pfam" id="PF09320">
    <property type="entry name" value="DUF1977"/>
    <property type="match status" value="1"/>
</dbReference>
<dbReference type="PRINTS" id="PR00625">
    <property type="entry name" value="JDOMAIN"/>
</dbReference>
<dbReference type="Proteomes" id="UP000318571">
    <property type="component" value="Chromosome 12"/>
</dbReference>
<sequence>MESNRDESLRCLRLAEKYLHEGDLEKADKFAHKANKLYPNTNIEGILAQIVEKHEQNQSRKENRSPNSSSSTQSHAQKAKDAKTEEASGQGADCTKEQLEAVKRIRSCHDYYEILGVAKEANEADLKKAYRKLALQFHPDKNKAPGAGEAFKAIGNAFAVLSDKEKRRQYDLYGPEGTTTTSSGGNAHRGRHGFYEYDPTHGFEADMTAEEIFNMFFGGGFPSQTVYMRNRGGPRFSTRAQAHRFTQDRQRQEPSASATLFQLIPVFMVLFMSIFSVLFVSDPLYSLQQTQKYSIRRTTSNLRVPYFVKETFHSDFQGSIRKLESSIEEDYLANLRQACFREKSYKENLLWQARYSGNSHLLNRAHNYQTPSCDSLERLYSY</sequence>